<organism evidence="1 2">
    <name type="scientific">Ligilactobacillus salivarius</name>
    <dbReference type="NCBI Taxonomy" id="1624"/>
    <lineage>
        <taxon>Bacteria</taxon>
        <taxon>Bacillati</taxon>
        <taxon>Bacillota</taxon>
        <taxon>Bacilli</taxon>
        <taxon>Lactobacillales</taxon>
        <taxon>Lactobacillaceae</taxon>
        <taxon>Ligilactobacillus</taxon>
    </lineage>
</organism>
<dbReference type="EMBL" id="CP007648">
    <property type="protein sequence ID" value="AIR11705.1"/>
    <property type="molecule type" value="Genomic_DNA"/>
</dbReference>
<evidence type="ECO:0000313" key="1">
    <source>
        <dbReference type="EMBL" id="AIR11705.1"/>
    </source>
</evidence>
<gene>
    <name evidence="1" type="ORF">LSJ_3088c</name>
</gene>
<dbReference type="InterPro" id="IPR046242">
    <property type="entry name" value="DUF6275"/>
</dbReference>
<protein>
    <submittedName>
        <fullName evidence="1">Uncharacterized protein</fullName>
    </submittedName>
</protein>
<dbReference type="KEGG" id="lsj:LSJ_3088c"/>
<sequence>MDNKEFVELCKEKVVDYNNNGINVTNTKSSVAITTDSVYVVWLNRTLQNNKALLSTTIEDGMYYEVTYNGDKNELYFDAYKHVENVEFELGDN</sequence>
<dbReference type="AlphaFoldDB" id="A0A089QG33"/>
<accession>A0A089QG33</accession>
<dbReference type="Pfam" id="PF19791">
    <property type="entry name" value="DUF6275"/>
    <property type="match status" value="1"/>
</dbReference>
<keyword evidence="1" id="KW-0614">Plasmid</keyword>
<proteinExistence type="predicted"/>
<evidence type="ECO:0000313" key="2">
    <source>
        <dbReference type="Proteomes" id="UP000029488"/>
    </source>
</evidence>
<dbReference type="RefSeq" id="WP_044005840.1">
    <property type="nucleotide sequence ID" value="NZ_CP007648.1"/>
</dbReference>
<geneLocation type="plasmid" evidence="1 2">
    <name>pMP1046B</name>
</geneLocation>
<name>A0A089QG33_9LACO</name>
<reference evidence="1 2" key="1">
    <citation type="journal article" date="2014" name="BMC Genomics">
        <title>Unusual genome complexity in Lactobacillus salivarius JCM1046.</title>
        <authorList>
            <person name="Raftis E.J."/>
            <person name="Forde B.M."/>
            <person name="Claesson M.J."/>
            <person name="O'Toole P.W."/>
        </authorList>
    </citation>
    <scope>NUCLEOTIDE SEQUENCE [LARGE SCALE GENOMIC DNA]</scope>
    <source>
        <strain evidence="1 2">JCM1046</strain>
        <plasmid evidence="1 2">pMP1046B</plasmid>
    </source>
</reference>
<dbReference type="Proteomes" id="UP000029488">
    <property type="component" value="Plasmid pMP1046B"/>
</dbReference>